<dbReference type="InterPro" id="IPR026205">
    <property type="entry name" value="PIBF1"/>
</dbReference>
<keyword evidence="4" id="KW-1185">Reference proteome</keyword>
<dbReference type="PANTHER" id="PTHR18950">
    <property type="entry name" value="PROGESTERONE-INDUCED BLOCKING FACTOR 1"/>
    <property type="match status" value="1"/>
</dbReference>
<evidence type="ECO:0000313" key="4">
    <source>
        <dbReference type="Proteomes" id="UP000749559"/>
    </source>
</evidence>
<sequence length="763" mass="90263">MARRDLSRTFSEFESDELTLDTTDPTDISVTLDSDFENGKKENKKPKQTKVTKQLIEYKQMKHDIQLLKIELSQKELLMDNLKADHMQKVEELEEQLNGTHHQKQILQARLETQLRLQEEESRKRQSAIKRQYENILEKQKDIESANKKLQARAYDARRTLQDIILIDEEYEELKSQNEENLSLRDFVAVRVYESLRPLKIEVERHKSHIKQLQNELQTSQLAIEECDEKYQEEHRAHENLKVSHQRLTLQLADTQTQIKQGDYKLENYDRVKLERDELEHDLMELKKRYVYIEASLQTTSADRADLSSQTTSAKQSIALLTQDKDYLSKQVSDLTRKSLYAEEKLDDINTQLETVKKAREELYEKYMHARDQYKSEYEMKLREQLDEIRVRTNTEIDRLKTSTREMYERENRSLREARDSAQSERDRAVLEEKNTSAKLEQLMNEYRQQQINGDNALCETQNDLKMKAFEIERTQMVYEETLNNFKNSQLDIEKLQKKLEVLTKEYYAVETSRDKEVSILETQLKETKQKLETYEKLESELDDVVMQAAEIDNESEAERVLFSYGYGANVPSTAKRRLQQSVHLARRVLQLERANSSLRQEIQRETSKVKQLSEEVKNLNEVLDEAQQPYNYLVGSIRSRDSQLQQKTSHISSLEEDVRRLEKERIELTKSKNQMAADLERLLNQKEEMALMKQVVRGLHLSRHGNKESSEPIRSHNGPIDPDPHRPDPTVFTNTDNSQWYKQLKQRSHLERSKYSTAYETR</sequence>
<feature type="region of interest" description="Disordered" evidence="2">
    <location>
        <begin position="402"/>
        <end position="430"/>
    </location>
</feature>
<reference evidence="3" key="1">
    <citation type="submission" date="2022-03" db="EMBL/GenBank/DDBJ databases">
        <authorList>
            <person name="Martin C."/>
        </authorList>
    </citation>
    <scope>NUCLEOTIDE SEQUENCE</scope>
</reference>
<protein>
    <submittedName>
        <fullName evidence="3">Uncharacterized protein</fullName>
    </submittedName>
</protein>
<keyword evidence="1" id="KW-0175">Coiled coil</keyword>
<feature type="region of interest" description="Disordered" evidence="2">
    <location>
        <begin position="704"/>
        <end position="763"/>
    </location>
</feature>
<feature type="compositionally biased region" description="Basic and acidic residues" evidence="2">
    <location>
        <begin position="706"/>
        <end position="715"/>
    </location>
</feature>
<name>A0A8J1TJE2_OWEFU</name>
<gene>
    <name evidence="3" type="ORF">OFUS_LOCUS5209</name>
</gene>
<comment type="caution">
    <text evidence="3">The sequence shown here is derived from an EMBL/GenBank/DDBJ whole genome shotgun (WGS) entry which is preliminary data.</text>
</comment>
<feature type="region of interest" description="Disordered" evidence="2">
    <location>
        <begin position="14"/>
        <end position="49"/>
    </location>
</feature>
<dbReference type="Proteomes" id="UP000749559">
    <property type="component" value="Unassembled WGS sequence"/>
</dbReference>
<accession>A0A8J1TJE2</accession>
<feature type="coiled-coil region" evidence="1">
    <location>
        <begin position="342"/>
        <end position="373"/>
    </location>
</feature>
<dbReference type="GO" id="GO:0005815">
    <property type="term" value="C:microtubule organizing center"/>
    <property type="evidence" value="ECO:0007669"/>
    <property type="project" value="TreeGrafter"/>
</dbReference>
<evidence type="ECO:0000256" key="2">
    <source>
        <dbReference type="SAM" id="MobiDB-lite"/>
    </source>
</evidence>
<evidence type="ECO:0000313" key="3">
    <source>
        <dbReference type="EMBL" id="CAH1778272.1"/>
    </source>
</evidence>
<dbReference type="OrthoDB" id="299638at2759"/>
<feature type="coiled-coil region" evidence="1">
    <location>
        <begin position="65"/>
        <end position="153"/>
    </location>
</feature>
<dbReference type="GO" id="GO:0060271">
    <property type="term" value="P:cilium assembly"/>
    <property type="evidence" value="ECO:0007669"/>
    <property type="project" value="TreeGrafter"/>
</dbReference>
<evidence type="ECO:0000256" key="1">
    <source>
        <dbReference type="SAM" id="Coils"/>
    </source>
</evidence>
<organism evidence="3 4">
    <name type="scientific">Owenia fusiformis</name>
    <name type="common">Polychaete worm</name>
    <dbReference type="NCBI Taxonomy" id="6347"/>
    <lineage>
        <taxon>Eukaryota</taxon>
        <taxon>Metazoa</taxon>
        <taxon>Spiralia</taxon>
        <taxon>Lophotrochozoa</taxon>
        <taxon>Annelida</taxon>
        <taxon>Polychaeta</taxon>
        <taxon>Sedentaria</taxon>
        <taxon>Canalipalpata</taxon>
        <taxon>Sabellida</taxon>
        <taxon>Oweniida</taxon>
        <taxon>Oweniidae</taxon>
        <taxon>Owenia</taxon>
    </lineage>
</organism>
<proteinExistence type="predicted"/>
<dbReference type="AlphaFoldDB" id="A0A8J1TJE2"/>
<feature type="compositionally biased region" description="Polar residues" evidence="2">
    <location>
        <begin position="732"/>
        <end position="742"/>
    </location>
</feature>
<feature type="coiled-coil region" evidence="1">
    <location>
        <begin position="196"/>
        <end position="230"/>
    </location>
</feature>
<dbReference type="EMBL" id="CAIIXF020000002">
    <property type="protein sequence ID" value="CAH1778272.1"/>
    <property type="molecule type" value="Genomic_DNA"/>
</dbReference>
<feature type="coiled-coil region" evidence="1">
    <location>
        <begin position="589"/>
        <end position="693"/>
    </location>
</feature>
<dbReference type="PANTHER" id="PTHR18950:SF0">
    <property type="entry name" value="PROGESTERONE IMMUNOMODULATORY BINDING FACTOR 1"/>
    <property type="match status" value="1"/>
</dbReference>